<dbReference type="EMBL" id="JACDQQ010000936">
    <property type="protein sequence ID" value="MBA0085268.1"/>
    <property type="molecule type" value="Genomic_DNA"/>
</dbReference>
<sequence length="179" mass="19977">MSKKETVASAFLRGLRYQEYEVRSAAEAMPEEKYGYRPAEGKFGNEKPEFEPAQVRTFAQQVKHVACANFAFAAELDGHTPPAACDKDGPSPAKTKRELLIYLRDSFVATRKSLGAMDAKNMFDPIEGPYAGPNTRLGLATVIVWHNADHYGQMALYLRENNIVPPASLPNPPELRDRY</sequence>
<keyword evidence="3" id="KW-1185">Reference proteome</keyword>
<accession>A0A7V8NPQ4</accession>
<evidence type="ECO:0000313" key="3">
    <source>
        <dbReference type="Proteomes" id="UP000567293"/>
    </source>
</evidence>
<reference evidence="2" key="1">
    <citation type="submission" date="2020-06" db="EMBL/GenBank/DDBJ databases">
        <title>Legume-microbial interactions unlock mineral nutrients during tropical forest succession.</title>
        <authorList>
            <person name="Epihov D.Z."/>
        </authorList>
    </citation>
    <scope>NUCLEOTIDE SEQUENCE [LARGE SCALE GENOMIC DNA]</scope>
    <source>
        <strain evidence="2">Pan2503</strain>
    </source>
</reference>
<organism evidence="2 3">
    <name type="scientific">Candidatus Acidiferrum panamense</name>
    <dbReference type="NCBI Taxonomy" id="2741543"/>
    <lineage>
        <taxon>Bacteria</taxon>
        <taxon>Pseudomonadati</taxon>
        <taxon>Acidobacteriota</taxon>
        <taxon>Terriglobia</taxon>
        <taxon>Candidatus Acidiferrales</taxon>
        <taxon>Candidatus Acidiferrum</taxon>
    </lineage>
</organism>
<gene>
    <name evidence="2" type="ORF">HRJ53_09740</name>
</gene>
<evidence type="ECO:0000259" key="1">
    <source>
        <dbReference type="Pfam" id="PF12867"/>
    </source>
</evidence>
<dbReference type="Gene3D" id="1.20.120.450">
    <property type="entry name" value="dinb family like domain"/>
    <property type="match status" value="1"/>
</dbReference>
<dbReference type="SUPFAM" id="SSF109854">
    <property type="entry name" value="DinB/YfiT-like putative metalloenzymes"/>
    <property type="match status" value="1"/>
</dbReference>
<dbReference type="AlphaFoldDB" id="A0A7V8NPQ4"/>
<feature type="domain" description="DinB-like" evidence="1">
    <location>
        <begin position="20"/>
        <end position="154"/>
    </location>
</feature>
<proteinExistence type="predicted"/>
<evidence type="ECO:0000313" key="2">
    <source>
        <dbReference type="EMBL" id="MBA0085268.1"/>
    </source>
</evidence>
<dbReference type="InterPro" id="IPR034660">
    <property type="entry name" value="DinB/YfiT-like"/>
</dbReference>
<dbReference type="Pfam" id="PF12867">
    <property type="entry name" value="DinB_2"/>
    <property type="match status" value="1"/>
</dbReference>
<comment type="caution">
    <text evidence="2">The sequence shown here is derived from an EMBL/GenBank/DDBJ whole genome shotgun (WGS) entry which is preliminary data.</text>
</comment>
<dbReference type="InterPro" id="IPR024775">
    <property type="entry name" value="DinB-like"/>
</dbReference>
<protein>
    <submittedName>
        <fullName evidence="2">DinB family protein</fullName>
    </submittedName>
</protein>
<name>A0A7V8NPQ4_9BACT</name>
<dbReference type="Proteomes" id="UP000567293">
    <property type="component" value="Unassembled WGS sequence"/>
</dbReference>